<dbReference type="InterPro" id="IPR036097">
    <property type="entry name" value="HisK_dim/P_sf"/>
</dbReference>
<feature type="domain" description="Histidine kinase" evidence="9">
    <location>
        <begin position="157"/>
        <end position="372"/>
    </location>
</feature>
<sequence>MRLSEFILKNIETILQEWEDFARSIQPAHRDMDAVELRDHAEELLKAIAVDLLTPQSETERDQKAKGKGLRLGSDTAAEIHADTRLNSGFTLDQLVAEYRALRASVLRLWLNEKKTTECYEVEDINRFNEAVDQGLSESLARYSKQAQQARDIFVGVIGHDLRTPLQAIGQGAEFLMRTANDAGVVRVGSRIFNSTNRMSAILDNLLDFTMSRTTGIQLTRRHTDLAALAEQVVEEFRFSNPVRTIRLDTSGDATGYVDPTRMGQVVQNLVSNALQYSPADSDVSVSISGNEDLLSLTVHNHGQAIETNAQKHIFDPLLRYADHHDDKQGNRNLGLGLFIVKEIVSAHLGTIGVTSCPNEGTAFTVRLPKPNEKSVSGCSAFA</sequence>
<dbReference type="SMART" id="SM00387">
    <property type="entry name" value="HATPase_c"/>
    <property type="match status" value="1"/>
</dbReference>
<dbReference type="SUPFAM" id="SSF47384">
    <property type="entry name" value="Homodimeric domain of signal transducing histidine kinase"/>
    <property type="match status" value="1"/>
</dbReference>
<evidence type="ECO:0000313" key="10">
    <source>
        <dbReference type="EMBL" id="MDQ9171876.1"/>
    </source>
</evidence>
<dbReference type="Proteomes" id="UP001225596">
    <property type="component" value="Unassembled WGS sequence"/>
</dbReference>
<dbReference type="CDD" id="cd00082">
    <property type="entry name" value="HisKA"/>
    <property type="match status" value="1"/>
</dbReference>
<dbReference type="Gene3D" id="3.30.565.10">
    <property type="entry name" value="Histidine kinase-like ATPase, C-terminal domain"/>
    <property type="match status" value="1"/>
</dbReference>
<evidence type="ECO:0000256" key="4">
    <source>
        <dbReference type="ARBA" id="ARBA00022679"/>
    </source>
</evidence>
<protein>
    <recommendedName>
        <fullName evidence="2">histidine kinase</fullName>
        <ecNumber evidence="2">2.7.13.3</ecNumber>
    </recommendedName>
</protein>
<dbReference type="InterPro" id="IPR003661">
    <property type="entry name" value="HisK_dim/P_dom"/>
</dbReference>
<comment type="caution">
    <text evidence="10">The sequence shown here is derived from an EMBL/GenBank/DDBJ whole genome shotgun (WGS) entry which is preliminary data.</text>
</comment>
<dbReference type="PRINTS" id="PR00344">
    <property type="entry name" value="BCTRLSENSOR"/>
</dbReference>
<dbReference type="RefSeq" id="WP_338437846.1">
    <property type="nucleotide sequence ID" value="NZ_JAUYVH010000013.1"/>
</dbReference>
<evidence type="ECO:0000256" key="7">
    <source>
        <dbReference type="ARBA" id="ARBA00022840"/>
    </source>
</evidence>
<dbReference type="InterPro" id="IPR005467">
    <property type="entry name" value="His_kinase_dom"/>
</dbReference>
<keyword evidence="4" id="KW-0808">Transferase</keyword>
<keyword evidence="7" id="KW-0067">ATP-binding</keyword>
<proteinExistence type="predicted"/>
<evidence type="ECO:0000313" key="11">
    <source>
        <dbReference type="Proteomes" id="UP001225596"/>
    </source>
</evidence>
<evidence type="ECO:0000256" key="2">
    <source>
        <dbReference type="ARBA" id="ARBA00012438"/>
    </source>
</evidence>
<dbReference type="Pfam" id="PF00512">
    <property type="entry name" value="HisKA"/>
    <property type="match status" value="1"/>
</dbReference>
<keyword evidence="11" id="KW-1185">Reference proteome</keyword>
<keyword evidence="8" id="KW-0902">Two-component regulatory system</keyword>
<evidence type="ECO:0000256" key="8">
    <source>
        <dbReference type="ARBA" id="ARBA00023012"/>
    </source>
</evidence>
<keyword evidence="6 10" id="KW-0418">Kinase</keyword>
<dbReference type="SMART" id="SM00388">
    <property type="entry name" value="HisKA"/>
    <property type="match status" value="1"/>
</dbReference>
<evidence type="ECO:0000256" key="6">
    <source>
        <dbReference type="ARBA" id="ARBA00022777"/>
    </source>
</evidence>
<keyword evidence="3" id="KW-0597">Phosphoprotein</keyword>
<dbReference type="InterPro" id="IPR004358">
    <property type="entry name" value="Sig_transdc_His_kin-like_C"/>
</dbReference>
<dbReference type="InterPro" id="IPR036890">
    <property type="entry name" value="HATPase_C_sf"/>
</dbReference>
<comment type="catalytic activity">
    <reaction evidence="1">
        <text>ATP + protein L-histidine = ADP + protein N-phospho-L-histidine.</text>
        <dbReference type="EC" id="2.7.13.3"/>
    </reaction>
</comment>
<evidence type="ECO:0000256" key="1">
    <source>
        <dbReference type="ARBA" id="ARBA00000085"/>
    </source>
</evidence>
<dbReference type="InterPro" id="IPR003594">
    <property type="entry name" value="HATPase_dom"/>
</dbReference>
<dbReference type="EMBL" id="JAUYVH010000013">
    <property type="protein sequence ID" value="MDQ9171876.1"/>
    <property type="molecule type" value="Genomic_DNA"/>
</dbReference>
<dbReference type="Pfam" id="PF02518">
    <property type="entry name" value="HATPase_c"/>
    <property type="match status" value="1"/>
</dbReference>
<dbReference type="PANTHER" id="PTHR42878:SF7">
    <property type="entry name" value="SENSOR HISTIDINE KINASE GLRK"/>
    <property type="match status" value="1"/>
</dbReference>
<dbReference type="PROSITE" id="PS50109">
    <property type="entry name" value="HIS_KIN"/>
    <property type="match status" value="1"/>
</dbReference>
<dbReference type="EC" id="2.7.13.3" evidence="2"/>
<organism evidence="10 11">
    <name type="scientific">Keguizhuia sedimenti</name>
    <dbReference type="NCBI Taxonomy" id="3064264"/>
    <lineage>
        <taxon>Bacteria</taxon>
        <taxon>Pseudomonadati</taxon>
        <taxon>Pseudomonadota</taxon>
        <taxon>Betaproteobacteria</taxon>
        <taxon>Burkholderiales</taxon>
        <taxon>Oxalobacteraceae</taxon>
        <taxon>Keguizhuia</taxon>
    </lineage>
</organism>
<reference evidence="10 11" key="1">
    <citation type="submission" date="2023-08" db="EMBL/GenBank/DDBJ databases">
        <title>Oxalobacteraceae gen .nov., isolated from river sludge outside the plant.</title>
        <authorList>
            <person name="Zhao S.Y."/>
        </authorList>
    </citation>
    <scope>NUCLEOTIDE SEQUENCE [LARGE SCALE GENOMIC DNA]</scope>
    <source>
        <strain evidence="10 11">R-40</strain>
    </source>
</reference>
<accession>A0ABU1BV46</accession>
<dbReference type="InterPro" id="IPR050351">
    <property type="entry name" value="BphY/WalK/GraS-like"/>
</dbReference>
<keyword evidence="5" id="KW-0547">Nucleotide-binding</keyword>
<dbReference type="PANTHER" id="PTHR42878">
    <property type="entry name" value="TWO-COMPONENT HISTIDINE KINASE"/>
    <property type="match status" value="1"/>
</dbReference>
<evidence type="ECO:0000256" key="5">
    <source>
        <dbReference type="ARBA" id="ARBA00022741"/>
    </source>
</evidence>
<dbReference type="Gene3D" id="1.10.287.130">
    <property type="match status" value="1"/>
</dbReference>
<dbReference type="SUPFAM" id="SSF55874">
    <property type="entry name" value="ATPase domain of HSP90 chaperone/DNA topoisomerase II/histidine kinase"/>
    <property type="match status" value="1"/>
</dbReference>
<name>A0ABU1BV46_9BURK</name>
<gene>
    <name evidence="10" type="ORF">Q8A64_15790</name>
</gene>
<evidence type="ECO:0000259" key="9">
    <source>
        <dbReference type="PROSITE" id="PS50109"/>
    </source>
</evidence>
<dbReference type="GO" id="GO:0016301">
    <property type="term" value="F:kinase activity"/>
    <property type="evidence" value="ECO:0007669"/>
    <property type="project" value="UniProtKB-KW"/>
</dbReference>
<evidence type="ECO:0000256" key="3">
    <source>
        <dbReference type="ARBA" id="ARBA00022553"/>
    </source>
</evidence>